<evidence type="ECO:0000313" key="4">
    <source>
        <dbReference type="EMBL" id="ELT98513.1"/>
    </source>
</evidence>
<dbReference type="Gene3D" id="1.20.1280.50">
    <property type="match status" value="1"/>
</dbReference>
<dbReference type="Pfam" id="PF01814">
    <property type="entry name" value="Hemerythrin"/>
    <property type="match status" value="1"/>
</dbReference>
<keyword evidence="1" id="KW-0433">Leucine-rich repeat</keyword>
<dbReference type="EnsemblMetazoa" id="CapteT207606">
    <property type="protein sequence ID" value="CapteP207606"/>
    <property type="gene ID" value="CapteG207606"/>
</dbReference>
<dbReference type="PANTHER" id="PTHR16008">
    <property type="entry name" value="F-BOX ONLY PROTEIN 4"/>
    <property type="match status" value="1"/>
</dbReference>
<dbReference type="OrthoDB" id="10257471at2759"/>
<reference evidence="4 6" key="2">
    <citation type="journal article" date="2013" name="Nature">
        <title>Insights into bilaterian evolution from three spiralian genomes.</title>
        <authorList>
            <person name="Simakov O."/>
            <person name="Marletaz F."/>
            <person name="Cho S.J."/>
            <person name="Edsinger-Gonzales E."/>
            <person name="Havlak P."/>
            <person name="Hellsten U."/>
            <person name="Kuo D.H."/>
            <person name="Larsson T."/>
            <person name="Lv J."/>
            <person name="Arendt D."/>
            <person name="Savage R."/>
            <person name="Osoegawa K."/>
            <person name="de Jong P."/>
            <person name="Grimwood J."/>
            <person name="Chapman J.A."/>
            <person name="Shapiro H."/>
            <person name="Aerts A."/>
            <person name="Otillar R.P."/>
            <person name="Terry A.Y."/>
            <person name="Boore J.L."/>
            <person name="Grigoriev I.V."/>
            <person name="Lindberg D.R."/>
            <person name="Seaver E.C."/>
            <person name="Weisblat D.A."/>
            <person name="Putnam N.H."/>
            <person name="Rokhsar D.S."/>
        </authorList>
    </citation>
    <scope>NUCLEOTIDE SEQUENCE</scope>
    <source>
        <strain evidence="4 6">I ESC-2004</strain>
    </source>
</reference>
<evidence type="ECO:0000256" key="1">
    <source>
        <dbReference type="ARBA" id="ARBA00022614"/>
    </source>
</evidence>
<dbReference type="EMBL" id="KB307875">
    <property type="protein sequence ID" value="ELT98513.1"/>
    <property type="molecule type" value="Genomic_DNA"/>
</dbReference>
<evidence type="ECO:0000313" key="5">
    <source>
        <dbReference type="EnsemblMetazoa" id="CapteP207606"/>
    </source>
</evidence>
<dbReference type="PANTHER" id="PTHR16008:SF4">
    <property type="entry name" value="F-BOX ONLY PROTEIN 4"/>
    <property type="match status" value="1"/>
</dbReference>
<dbReference type="GO" id="GO:0000209">
    <property type="term" value="P:protein polyubiquitination"/>
    <property type="evidence" value="ECO:0007669"/>
    <property type="project" value="TreeGrafter"/>
</dbReference>
<gene>
    <name evidence="4" type="ORF">CAPTEDRAFT_207606</name>
</gene>
<dbReference type="InterPro" id="IPR039588">
    <property type="entry name" value="FBXO4"/>
</dbReference>
<dbReference type="HOGENOM" id="CLU_104038_0_0_1"/>
<dbReference type="GO" id="GO:0031146">
    <property type="term" value="P:SCF-dependent proteasomal ubiquitin-dependent protein catabolic process"/>
    <property type="evidence" value="ECO:0007669"/>
    <property type="project" value="InterPro"/>
</dbReference>
<reference evidence="6" key="1">
    <citation type="submission" date="2012-12" db="EMBL/GenBank/DDBJ databases">
        <authorList>
            <person name="Hellsten U."/>
            <person name="Grimwood J."/>
            <person name="Chapman J.A."/>
            <person name="Shapiro H."/>
            <person name="Aerts A."/>
            <person name="Otillar R.P."/>
            <person name="Terry A.Y."/>
            <person name="Boore J.L."/>
            <person name="Simakov O."/>
            <person name="Marletaz F."/>
            <person name="Cho S.-J."/>
            <person name="Edsinger-Gonzales E."/>
            <person name="Havlak P."/>
            <person name="Kuo D.-H."/>
            <person name="Larsson T."/>
            <person name="Lv J."/>
            <person name="Arendt D."/>
            <person name="Savage R."/>
            <person name="Osoegawa K."/>
            <person name="de Jong P."/>
            <person name="Lindberg D.R."/>
            <person name="Seaver E.C."/>
            <person name="Weisblat D.A."/>
            <person name="Putnam N.H."/>
            <person name="Grigoriev I.V."/>
            <person name="Rokhsar D.S."/>
        </authorList>
    </citation>
    <scope>NUCLEOTIDE SEQUENCE</scope>
    <source>
        <strain evidence="6">I ESC-2004</strain>
    </source>
</reference>
<dbReference type="InterPro" id="IPR036047">
    <property type="entry name" value="F-box-like_dom_sf"/>
</dbReference>
<keyword evidence="6" id="KW-1185">Reference proteome</keyword>
<dbReference type="STRING" id="283909.R7TX59"/>
<dbReference type="InterPro" id="IPR012312">
    <property type="entry name" value="Hemerythrin-like"/>
</dbReference>
<proteinExistence type="predicted"/>
<dbReference type="GO" id="GO:0006879">
    <property type="term" value="P:intracellular iron ion homeostasis"/>
    <property type="evidence" value="ECO:0007669"/>
    <property type="project" value="InterPro"/>
</dbReference>
<dbReference type="InterPro" id="IPR001810">
    <property type="entry name" value="F-box_dom"/>
</dbReference>
<organism evidence="4">
    <name type="scientific">Capitella teleta</name>
    <name type="common">Polychaete worm</name>
    <dbReference type="NCBI Taxonomy" id="283909"/>
    <lineage>
        <taxon>Eukaryota</taxon>
        <taxon>Metazoa</taxon>
        <taxon>Spiralia</taxon>
        <taxon>Lophotrochozoa</taxon>
        <taxon>Annelida</taxon>
        <taxon>Polychaeta</taxon>
        <taxon>Sedentaria</taxon>
        <taxon>Scolecida</taxon>
        <taxon>Capitellidae</taxon>
        <taxon>Capitella</taxon>
    </lineage>
</organism>
<evidence type="ECO:0000313" key="6">
    <source>
        <dbReference type="Proteomes" id="UP000014760"/>
    </source>
</evidence>
<dbReference type="Pfam" id="PF12937">
    <property type="entry name" value="F-box-like"/>
    <property type="match status" value="1"/>
</dbReference>
<sequence>MAPYVPEEVDVFSVPHSRMKALVDEYSQMLRTTNFSNDVDHQLLLESLYRTFVEFKTHEQIENRFIMRRLKAKLKRLSIQDSAVCNCHKDNVLLDMLGFIKDGFQKKTEQDRINYGRRLKELLESFTHSFLPHMKEEEEVFQPLLLQHFSYEELCELKQNVINQHIMRKRSPEHGSDKLEKWVSEDSREDSASDVEEEVKPDASFCNLPPEISLKIFGYLGPQDLCRAAQVSREWNSFCLEPCLWSRILPVQWAHGQCGH</sequence>
<dbReference type="OMA" id="XVLTLGG"/>
<dbReference type="AlphaFoldDB" id="R7TX59"/>
<feature type="compositionally biased region" description="Basic and acidic residues" evidence="2">
    <location>
        <begin position="170"/>
        <end position="191"/>
    </location>
</feature>
<dbReference type="SUPFAM" id="SSF81383">
    <property type="entry name" value="F-box domain"/>
    <property type="match status" value="1"/>
</dbReference>
<dbReference type="SMART" id="SM00256">
    <property type="entry name" value="FBOX"/>
    <property type="match status" value="1"/>
</dbReference>
<reference evidence="5" key="3">
    <citation type="submission" date="2015-06" db="UniProtKB">
        <authorList>
            <consortium name="EnsemblMetazoa"/>
        </authorList>
    </citation>
    <scope>IDENTIFICATION</scope>
</reference>
<dbReference type="CDD" id="cd12109">
    <property type="entry name" value="Hr_FBXL5"/>
    <property type="match status" value="1"/>
</dbReference>
<evidence type="ECO:0000256" key="2">
    <source>
        <dbReference type="SAM" id="MobiDB-lite"/>
    </source>
</evidence>
<protein>
    <recommendedName>
        <fullName evidence="3">F-box domain-containing protein</fullName>
    </recommendedName>
</protein>
<dbReference type="PROSITE" id="PS50181">
    <property type="entry name" value="FBOX"/>
    <property type="match status" value="1"/>
</dbReference>
<dbReference type="Gene3D" id="1.20.120.520">
    <property type="entry name" value="nmb1532 protein domain like"/>
    <property type="match status" value="1"/>
</dbReference>
<feature type="region of interest" description="Disordered" evidence="2">
    <location>
        <begin position="170"/>
        <end position="196"/>
    </location>
</feature>
<dbReference type="Proteomes" id="UP000014760">
    <property type="component" value="Unassembled WGS sequence"/>
</dbReference>
<dbReference type="EMBL" id="AMQN01010455">
    <property type="status" value="NOT_ANNOTATED_CDS"/>
    <property type="molecule type" value="Genomic_DNA"/>
</dbReference>
<feature type="domain" description="F-box" evidence="3">
    <location>
        <begin position="202"/>
        <end position="248"/>
    </location>
</feature>
<evidence type="ECO:0000259" key="3">
    <source>
        <dbReference type="PROSITE" id="PS50181"/>
    </source>
</evidence>
<dbReference type="GO" id="GO:0019005">
    <property type="term" value="C:SCF ubiquitin ligase complex"/>
    <property type="evidence" value="ECO:0007669"/>
    <property type="project" value="TreeGrafter"/>
</dbReference>
<name>R7TX59_CAPTE</name>
<accession>R7TX59</accession>
<dbReference type="InterPro" id="IPR045808">
    <property type="entry name" value="Hr_FBXL5"/>
</dbReference>